<organism evidence="2 3">
    <name type="scientific">Luteibacter rhizovicinus</name>
    <dbReference type="NCBI Taxonomy" id="242606"/>
    <lineage>
        <taxon>Bacteria</taxon>
        <taxon>Pseudomonadati</taxon>
        <taxon>Pseudomonadota</taxon>
        <taxon>Gammaproteobacteria</taxon>
        <taxon>Lysobacterales</taxon>
        <taxon>Rhodanobacteraceae</taxon>
        <taxon>Luteibacter</taxon>
    </lineage>
</organism>
<dbReference type="EMBL" id="SMCS01000005">
    <property type="protein sequence ID" value="TCV93209.1"/>
    <property type="molecule type" value="Genomic_DNA"/>
</dbReference>
<dbReference type="InterPro" id="IPR052340">
    <property type="entry name" value="RNase_Y/CdgJ"/>
</dbReference>
<dbReference type="AlphaFoldDB" id="A0A4V2W3W7"/>
<keyword evidence="3" id="KW-1185">Reference proteome</keyword>
<protein>
    <submittedName>
        <fullName evidence="2">HD-like signal output (HDOD) protein</fullName>
    </submittedName>
</protein>
<dbReference type="Pfam" id="PF08668">
    <property type="entry name" value="HDOD"/>
    <property type="match status" value="1"/>
</dbReference>
<reference evidence="2 3" key="1">
    <citation type="submission" date="2019-03" db="EMBL/GenBank/DDBJ databases">
        <title>Above-ground endophytic microbial communities from plants in different locations in the United States.</title>
        <authorList>
            <person name="Frank C."/>
        </authorList>
    </citation>
    <scope>NUCLEOTIDE SEQUENCE [LARGE SCALE GENOMIC DNA]</scope>
    <source>
        <strain evidence="2 3">LP_13_YM</strain>
    </source>
</reference>
<gene>
    <name evidence="2" type="ORF">EC912_10569</name>
</gene>
<dbReference type="PANTHER" id="PTHR33525:SF6">
    <property type="entry name" value="HDOD DOMAIN-CONTAINING PROTEIN"/>
    <property type="match status" value="1"/>
</dbReference>
<evidence type="ECO:0000313" key="2">
    <source>
        <dbReference type="EMBL" id="TCV93209.1"/>
    </source>
</evidence>
<dbReference type="PROSITE" id="PS51833">
    <property type="entry name" value="HDOD"/>
    <property type="match status" value="1"/>
</dbReference>
<sequence>MAYTCDTAKRATPGTNDSVIGKFFKRIFGGRRNARRAPEAGYALRETHVAIPEIDKPAANAMAPDEIEHRFYRLILGIDEAREPTLSGAEQAALKRMREAFGGDRFDVAQLPRLPSVVPQLLRSLRNDDADSKRLAEQIARDTVLVGEIIRVANTAYFRTTRPVSSLPQAIVLIGQDGLRRVVMQLVMRPILHFETRHSGNLTGELLWQHAERCAHACIYLGKGTCDPFEAYLAGLVSHTGAQAAIMALETYADLGGQPASRPFVAAVAQQIERLSLHAARHWVFPSRVVQALAERADPADAGAQTPLGRSLLASSRLAMLDVLIEQGVVDADTTLLAVPQQRISQEQLLRCQEDLRAAFSPVEA</sequence>
<dbReference type="Gene3D" id="1.10.3210.10">
    <property type="entry name" value="Hypothetical protein af1432"/>
    <property type="match status" value="1"/>
</dbReference>
<feature type="domain" description="HDOD" evidence="1">
    <location>
        <begin position="111"/>
        <end position="299"/>
    </location>
</feature>
<proteinExistence type="predicted"/>
<accession>A0A4V2W3W7</accession>
<comment type="caution">
    <text evidence="2">The sequence shown here is derived from an EMBL/GenBank/DDBJ whole genome shotgun (WGS) entry which is preliminary data.</text>
</comment>
<dbReference type="PANTHER" id="PTHR33525">
    <property type="match status" value="1"/>
</dbReference>
<dbReference type="InterPro" id="IPR013976">
    <property type="entry name" value="HDOD"/>
</dbReference>
<dbReference type="SUPFAM" id="SSF109604">
    <property type="entry name" value="HD-domain/PDEase-like"/>
    <property type="match status" value="1"/>
</dbReference>
<evidence type="ECO:0000259" key="1">
    <source>
        <dbReference type="PROSITE" id="PS51833"/>
    </source>
</evidence>
<dbReference type="Proteomes" id="UP000295645">
    <property type="component" value="Unassembled WGS sequence"/>
</dbReference>
<evidence type="ECO:0000313" key="3">
    <source>
        <dbReference type="Proteomes" id="UP000295645"/>
    </source>
</evidence>
<name>A0A4V2W3W7_9GAMM</name>
<dbReference type="OrthoDB" id="8770724at2"/>